<evidence type="ECO:0000256" key="1">
    <source>
        <dbReference type="ARBA" id="ARBA00022723"/>
    </source>
</evidence>
<dbReference type="GO" id="GO:0046872">
    <property type="term" value="F:metal ion binding"/>
    <property type="evidence" value="ECO:0007669"/>
    <property type="project" value="UniProtKB-KW"/>
</dbReference>
<dbReference type="EMBL" id="UOFA01000327">
    <property type="protein sequence ID" value="VAW47207.1"/>
    <property type="molecule type" value="Genomic_DNA"/>
</dbReference>
<sequence length="254" mass="28542">MIGLIDSHIHLDDDRFDFDREQLVESAQQVGISRFIVPAVTVNRFPAVLKLAKEHASVSYTLGLHPYYINEHSGTDLEFLAQSLQGSGAVGVGECGLDYYLKDLDRDRQKLIFEAQVVLAKHFDLPLILHVRGAIDDVFKVLKKHNYFKAVMHSFNGSVEQAKQIIDAGIYLGFGPAVCNPKANKLKQLIEFMPIEHMMLETDAPDQPFHDRSGKRNLPIDLLRVNKEIAAIKGLSPKVLAEQTSNNTQHLFKL</sequence>
<dbReference type="CDD" id="cd01310">
    <property type="entry name" value="TatD_DNAse"/>
    <property type="match status" value="1"/>
</dbReference>
<evidence type="ECO:0000313" key="3">
    <source>
        <dbReference type="EMBL" id="VAW47207.1"/>
    </source>
</evidence>
<dbReference type="PROSITE" id="PS01090">
    <property type="entry name" value="TATD_2"/>
    <property type="match status" value="1"/>
</dbReference>
<dbReference type="SUPFAM" id="SSF51556">
    <property type="entry name" value="Metallo-dependent hydrolases"/>
    <property type="match status" value="1"/>
</dbReference>
<dbReference type="GO" id="GO:0005829">
    <property type="term" value="C:cytosol"/>
    <property type="evidence" value="ECO:0007669"/>
    <property type="project" value="TreeGrafter"/>
</dbReference>
<gene>
    <name evidence="3" type="ORF">MNBD_GAMMA02-572</name>
</gene>
<dbReference type="InterPro" id="IPR018228">
    <property type="entry name" value="DNase_TatD-rel_CS"/>
</dbReference>
<keyword evidence="2" id="KW-0378">Hydrolase</keyword>
<proteinExistence type="predicted"/>
<dbReference type="PIRSF" id="PIRSF005902">
    <property type="entry name" value="DNase_TatD"/>
    <property type="match status" value="1"/>
</dbReference>
<dbReference type="Gene3D" id="3.20.20.140">
    <property type="entry name" value="Metal-dependent hydrolases"/>
    <property type="match status" value="1"/>
</dbReference>
<dbReference type="GO" id="GO:0016788">
    <property type="term" value="F:hydrolase activity, acting on ester bonds"/>
    <property type="evidence" value="ECO:0007669"/>
    <property type="project" value="InterPro"/>
</dbReference>
<dbReference type="AlphaFoldDB" id="A0A3B0W932"/>
<dbReference type="Pfam" id="PF01026">
    <property type="entry name" value="TatD_DNase"/>
    <property type="match status" value="1"/>
</dbReference>
<dbReference type="PROSITE" id="PS01137">
    <property type="entry name" value="TATD_1"/>
    <property type="match status" value="1"/>
</dbReference>
<dbReference type="PANTHER" id="PTHR46124">
    <property type="entry name" value="D-AMINOACYL-TRNA DEACYLASE"/>
    <property type="match status" value="1"/>
</dbReference>
<dbReference type="PANTHER" id="PTHR46124:SF3">
    <property type="entry name" value="HYDROLASE"/>
    <property type="match status" value="1"/>
</dbReference>
<reference evidence="3" key="1">
    <citation type="submission" date="2018-06" db="EMBL/GenBank/DDBJ databases">
        <authorList>
            <person name="Zhirakovskaya E."/>
        </authorList>
    </citation>
    <scope>NUCLEOTIDE SEQUENCE</scope>
</reference>
<keyword evidence="1" id="KW-0479">Metal-binding</keyword>
<dbReference type="FunFam" id="3.20.20.140:FF:000005">
    <property type="entry name" value="TatD family hydrolase"/>
    <property type="match status" value="1"/>
</dbReference>
<name>A0A3B0W932_9ZZZZ</name>
<evidence type="ECO:0000256" key="2">
    <source>
        <dbReference type="ARBA" id="ARBA00022801"/>
    </source>
</evidence>
<organism evidence="3">
    <name type="scientific">hydrothermal vent metagenome</name>
    <dbReference type="NCBI Taxonomy" id="652676"/>
    <lineage>
        <taxon>unclassified sequences</taxon>
        <taxon>metagenomes</taxon>
        <taxon>ecological metagenomes</taxon>
    </lineage>
</organism>
<protein>
    <submittedName>
        <fullName evidence="3">Uncharacterized protein</fullName>
    </submittedName>
</protein>
<dbReference type="InterPro" id="IPR032466">
    <property type="entry name" value="Metal_Hydrolase"/>
</dbReference>
<dbReference type="InterPro" id="IPR001130">
    <property type="entry name" value="TatD-like"/>
</dbReference>
<accession>A0A3B0W932</accession>